<evidence type="ECO:0000313" key="21">
    <source>
        <dbReference type="Proteomes" id="UP000233534"/>
    </source>
</evidence>
<keyword evidence="12 19" id="KW-1133">Transmembrane helix</keyword>
<dbReference type="InterPro" id="IPR003805">
    <property type="entry name" value="CobS"/>
</dbReference>
<dbReference type="HAMAP" id="MF_00719">
    <property type="entry name" value="CobS"/>
    <property type="match status" value="1"/>
</dbReference>
<evidence type="ECO:0000313" key="20">
    <source>
        <dbReference type="EMBL" id="AUG58348.1"/>
    </source>
</evidence>
<evidence type="ECO:0000256" key="5">
    <source>
        <dbReference type="ARBA" id="ARBA00013200"/>
    </source>
</evidence>
<keyword evidence="21" id="KW-1185">Reference proteome</keyword>
<comment type="pathway">
    <text evidence="3 19">Cofactor biosynthesis; adenosylcobalamin biosynthesis; adenosylcobalamin from cob(II)yrinate a,c-diamide: step 7/7.</text>
</comment>
<feature type="transmembrane region" description="Helical" evidence="19">
    <location>
        <begin position="68"/>
        <end position="92"/>
    </location>
</feature>
<evidence type="ECO:0000256" key="6">
    <source>
        <dbReference type="ARBA" id="ARBA00015850"/>
    </source>
</evidence>
<dbReference type="UniPathway" id="UPA00148">
    <property type="reaction ID" value="UER00238"/>
</dbReference>
<feature type="transmembrane region" description="Helical" evidence="19">
    <location>
        <begin position="144"/>
        <end position="164"/>
    </location>
</feature>
<dbReference type="GO" id="GO:0051073">
    <property type="term" value="F:adenosylcobinamide-GDP ribazoletransferase activity"/>
    <property type="evidence" value="ECO:0007669"/>
    <property type="project" value="UniProtKB-UniRule"/>
</dbReference>
<gene>
    <name evidence="19 20" type="primary">cobS</name>
    <name evidence="20" type="ORF">HVS_12375</name>
</gene>
<evidence type="ECO:0000256" key="12">
    <source>
        <dbReference type="ARBA" id="ARBA00022989"/>
    </source>
</evidence>
<feature type="transmembrane region" description="Helical" evidence="19">
    <location>
        <begin position="113"/>
        <end position="132"/>
    </location>
</feature>
<evidence type="ECO:0000256" key="10">
    <source>
        <dbReference type="ARBA" id="ARBA00022692"/>
    </source>
</evidence>
<organism evidence="20 21">
    <name type="scientific">Acetivibrio saccincola</name>
    <dbReference type="NCBI Taxonomy" id="1677857"/>
    <lineage>
        <taxon>Bacteria</taxon>
        <taxon>Bacillati</taxon>
        <taxon>Bacillota</taxon>
        <taxon>Clostridia</taxon>
        <taxon>Eubacteriales</taxon>
        <taxon>Oscillospiraceae</taxon>
        <taxon>Acetivibrio</taxon>
    </lineage>
</organism>
<evidence type="ECO:0000256" key="13">
    <source>
        <dbReference type="ARBA" id="ARBA00023136"/>
    </source>
</evidence>
<dbReference type="AlphaFoldDB" id="A0A2K9E7B6"/>
<comment type="subcellular location">
    <subcellularLocation>
        <location evidence="2 19">Cell membrane</location>
        <topology evidence="2 19">Multi-pass membrane protein</topology>
    </subcellularLocation>
</comment>
<dbReference type="EMBL" id="CP025197">
    <property type="protein sequence ID" value="AUG58348.1"/>
    <property type="molecule type" value="Genomic_DNA"/>
</dbReference>
<name>A0A2K9E7B6_9FIRM</name>
<evidence type="ECO:0000256" key="14">
    <source>
        <dbReference type="ARBA" id="ARBA00025228"/>
    </source>
</evidence>
<comment type="similarity">
    <text evidence="4 19">Belongs to the CobS family.</text>
</comment>
<evidence type="ECO:0000256" key="15">
    <source>
        <dbReference type="ARBA" id="ARBA00032605"/>
    </source>
</evidence>
<proteinExistence type="inferred from homology"/>
<keyword evidence="9 19" id="KW-0808">Transferase</keyword>
<evidence type="ECO:0000256" key="7">
    <source>
        <dbReference type="ARBA" id="ARBA00022475"/>
    </source>
</evidence>
<evidence type="ECO:0000256" key="11">
    <source>
        <dbReference type="ARBA" id="ARBA00022842"/>
    </source>
</evidence>
<dbReference type="EC" id="2.7.8.26" evidence="5 19"/>
<protein>
    <recommendedName>
        <fullName evidence="6 19">Adenosylcobinamide-GDP ribazoletransferase</fullName>
        <ecNumber evidence="5 19">2.7.8.26</ecNumber>
    </recommendedName>
    <alternativeName>
        <fullName evidence="16 19">Cobalamin synthase</fullName>
    </alternativeName>
    <alternativeName>
        <fullName evidence="15 19">Cobalamin-5'-phosphate synthase</fullName>
    </alternativeName>
</protein>
<evidence type="ECO:0000256" key="16">
    <source>
        <dbReference type="ARBA" id="ARBA00032853"/>
    </source>
</evidence>
<feature type="transmembrane region" description="Helical" evidence="19">
    <location>
        <begin position="37"/>
        <end position="56"/>
    </location>
</feature>
<dbReference type="GO" id="GO:0005886">
    <property type="term" value="C:plasma membrane"/>
    <property type="evidence" value="ECO:0007669"/>
    <property type="project" value="UniProtKB-SubCell"/>
</dbReference>
<evidence type="ECO:0000256" key="3">
    <source>
        <dbReference type="ARBA" id="ARBA00004663"/>
    </source>
</evidence>
<dbReference type="PANTHER" id="PTHR34148:SF1">
    <property type="entry name" value="ADENOSYLCOBINAMIDE-GDP RIBAZOLETRANSFERASE"/>
    <property type="match status" value="1"/>
</dbReference>
<keyword evidence="11 19" id="KW-0460">Magnesium</keyword>
<sequence length="259" mass="28561">MKRIKRYAKRFIIMLQFFTTIPIKENINCHAEDYGKGLVFAPFTGLIIGIILMGIYCGLELFFPHEVVFAFIIIAYIVLTGGIHLDGLADTFDGLFSGKSKEKILEIMRDSRIGTNGVLAIVSLLLLNYALFVSLDLQDIKTVLILFPAAGRMASLIGAGASGYARKTWGLGKSFIDFCDLKEVIAGSLIYTLAIYIGLGVEGLVIASLTILFPYIILKLIEKKIQGATGDVLGALCELNQTFFLICFMLYKGVIFKIF</sequence>
<evidence type="ECO:0000256" key="8">
    <source>
        <dbReference type="ARBA" id="ARBA00022573"/>
    </source>
</evidence>
<dbReference type="NCBIfam" id="TIGR00317">
    <property type="entry name" value="cobS"/>
    <property type="match status" value="1"/>
</dbReference>
<dbReference type="Proteomes" id="UP000233534">
    <property type="component" value="Chromosome"/>
</dbReference>
<dbReference type="GO" id="GO:0008818">
    <property type="term" value="F:cobalamin 5'-phosphate synthase activity"/>
    <property type="evidence" value="ECO:0007669"/>
    <property type="project" value="UniProtKB-UniRule"/>
</dbReference>
<accession>A0A2K9E7B6</accession>
<comment type="catalytic activity">
    <reaction evidence="18 19">
        <text>alpha-ribazole 5'-phosphate + adenosylcob(III)inamide-GDP = adenosylcob(III)alamin 5'-phosphate + GMP + H(+)</text>
        <dbReference type="Rhea" id="RHEA:23560"/>
        <dbReference type="ChEBI" id="CHEBI:15378"/>
        <dbReference type="ChEBI" id="CHEBI:57918"/>
        <dbReference type="ChEBI" id="CHEBI:58115"/>
        <dbReference type="ChEBI" id="CHEBI:60487"/>
        <dbReference type="ChEBI" id="CHEBI:60493"/>
        <dbReference type="EC" id="2.7.8.26"/>
    </reaction>
</comment>
<comment type="cofactor">
    <cofactor evidence="1 19">
        <name>Mg(2+)</name>
        <dbReference type="ChEBI" id="CHEBI:18420"/>
    </cofactor>
</comment>
<keyword evidence="8 19" id="KW-0169">Cobalamin biosynthesis</keyword>
<evidence type="ECO:0000256" key="4">
    <source>
        <dbReference type="ARBA" id="ARBA00010561"/>
    </source>
</evidence>
<dbReference type="RefSeq" id="WP_101302751.1">
    <property type="nucleotide sequence ID" value="NZ_CP025197.1"/>
</dbReference>
<evidence type="ECO:0000256" key="2">
    <source>
        <dbReference type="ARBA" id="ARBA00004651"/>
    </source>
</evidence>
<dbReference type="KEGG" id="hsc:HVS_12375"/>
<dbReference type="GO" id="GO:0009236">
    <property type="term" value="P:cobalamin biosynthetic process"/>
    <property type="evidence" value="ECO:0007669"/>
    <property type="project" value="UniProtKB-UniRule"/>
</dbReference>
<evidence type="ECO:0000256" key="1">
    <source>
        <dbReference type="ARBA" id="ARBA00001946"/>
    </source>
</evidence>
<evidence type="ECO:0000256" key="17">
    <source>
        <dbReference type="ARBA" id="ARBA00048623"/>
    </source>
</evidence>
<evidence type="ECO:0000256" key="19">
    <source>
        <dbReference type="HAMAP-Rule" id="MF_00719"/>
    </source>
</evidence>
<comment type="function">
    <text evidence="14 19">Joins adenosylcobinamide-GDP and alpha-ribazole to generate adenosylcobalamin (Ado-cobalamin). Also synthesizes adenosylcobalamin 5'-phosphate from adenosylcobinamide-GDP and alpha-ribazole 5'-phosphate.</text>
</comment>
<feature type="transmembrane region" description="Helical" evidence="19">
    <location>
        <begin position="184"/>
        <end position="217"/>
    </location>
</feature>
<dbReference type="Pfam" id="PF02654">
    <property type="entry name" value="CobS"/>
    <property type="match status" value="1"/>
</dbReference>
<keyword evidence="7 19" id="KW-1003">Cell membrane</keyword>
<dbReference type="PANTHER" id="PTHR34148">
    <property type="entry name" value="ADENOSYLCOBINAMIDE-GDP RIBAZOLETRANSFERASE"/>
    <property type="match status" value="1"/>
</dbReference>
<comment type="catalytic activity">
    <reaction evidence="17 19">
        <text>alpha-ribazole + adenosylcob(III)inamide-GDP = adenosylcob(III)alamin + GMP + H(+)</text>
        <dbReference type="Rhea" id="RHEA:16049"/>
        <dbReference type="ChEBI" id="CHEBI:10329"/>
        <dbReference type="ChEBI" id="CHEBI:15378"/>
        <dbReference type="ChEBI" id="CHEBI:18408"/>
        <dbReference type="ChEBI" id="CHEBI:58115"/>
        <dbReference type="ChEBI" id="CHEBI:60487"/>
        <dbReference type="EC" id="2.7.8.26"/>
    </reaction>
</comment>
<evidence type="ECO:0000256" key="18">
    <source>
        <dbReference type="ARBA" id="ARBA00049504"/>
    </source>
</evidence>
<evidence type="ECO:0000256" key="9">
    <source>
        <dbReference type="ARBA" id="ARBA00022679"/>
    </source>
</evidence>
<keyword evidence="13 19" id="KW-0472">Membrane</keyword>
<reference evidence="20 21" key="1">
    <citation type="submission" date="2017-12" db="EMBL/GenBank/DDBJ databases">
        <title>Complete genome sequence of Herbivorax saccincola GGR1, a novel Cellulosome-producing hydrolytic bacterium in a thermophilic biogas plant, established by Illumina and Nanopore MinION sequencing.</title>
        <authorList>
            <person name="Pechtl A."/>
            <person name="Ruckert C."/>
            <person name="Koeck D.E."/>
            <person name="Maus I."/>
            <person name="Winkler A."/>
            <person name="Kalinowski J."/>
            <person name="Puhler A."/>
            <person name="Schwarz W.W."/>
            <person name="Zverlov V.V."/>
            <person name="Schluter A."/>
            <person name="Liebl W."/>
        </authorList>
    </citation>
    <scope>NUCLEOTIDE SEQUENCE [LARGE SCALE GENOMIC DNA]</scope>
    <source>
        <strain evidence="21">SR1</strain>
    </source>
</reference>
<keyword evidence="10 19" id="KW-0812">Transmembrane</keyword>